<reference evidence="2" key="1">
    <citation type="journal article" date="2019" name="Int. J. Syst. Evol. Microbiol.">
        <title>The Global Catalogue of Microorganisms (GCM) 10K type strain sequencing project: providing services to taxonomists for standard genome sequencing and annotation.</title>
        <authorList>
            <consortium name="The Broad Institute Genomics Platform"/>
            <consortium name="The Broad Institute Genome Sequencing Center for Infectious Disease"/>
            <person name="Wu L."/>
            <person name="Ma J."/>
        </authorList>
    </citation>
    <scope>NUCLEOTIDE SEQUENCE [LARGE SCALE GENOMIC DNA]</scope>
    <source>
        <strain evidence="2">KCTC 42143</strain>
    </source>
</reference>
<accession>A0ABW4NND0</accession>
<evidence type="ECO:0000313" key="2">
    <source>
        <dbReference type="Proteomes" id="UP001597285"/>
    </source>
</evidence>
<protein>
    <recommendedName>
        <fullName evidence="3">Phage protein</fullName>
    </recommendedName>
</protein>
<proteinExistence type="predicted"/>
<dbReference type="Proteomes" id="UP001597285">
    <property type="component" value="Unassembled WGS sequence"/>
</dbReference>
<organism evidence="1 2">
    <name type="scientific">Carnobacterium antarcticum</name>
    <dbReference type="NCBI Taxonomy" id="2126436"/>
    <lineage>
        <taxon>Bacteria</taxon>
        <taxon>Bacillati</taxon>
        <taxon>Bacillota</taxon>
        <taxon>Bacilli</taxon>
        <taxon>Lactobacillales</taxon>
        <taxon>Carnobacteriaceae</taxon>
        <taxon>Carnobacterium</taxon>
    </lineage>
</organism>
<dbReference type="EMBL" id="JBHUFF010000013">
    <property type="protein sequence ID" value="MFD1799658.1"/>
    <property type="molecule type" value="Genomic_DNA"/>
</dbReference>
<comment type="caution">
    <text evidence="1">The sequence shown here is derived from an EMBL/GenBank/DDBJ whole genome shotgun (WGS) entry which is preliminary data.</text>
</comment>
<evidence type="ECO:0000313" key="1">
    <source>
        <dbReference type="EMBL" id="MFD1799658.1"/>
    </source>
</evidence>
<evidence type="ECO:0008006" key="3">
    <source>
        <dbReference type="Google" id="ProtNLM"/>
    </source>
</evidence>
<sequence>MEPAAIDYGIPATDYWMMTFGEIMSQIESNKRKRETELKEKAMFDYKAAQLNMYAFNDPSKMPTAEKHYPYLVDEKVRKVVQPAPNPDNWQSDKALMMQQAMQIKATKERRKRMGGE</sequence>
<name>A0ABW4NND0_9LACT</name>
<gene>
    <name evidence="1" type="ORF">ACFSBK_07305</name>
</gene>
<keyword evidence="2" id="KW-1185">Reference proteome</keyword>
<dbReference type="RefSeq" id="WP_058918169.1">
    <property type="nucleotide sequence ID" value="NZ_JBHSQC010000025.1"/>
</dbReference>